<proteinExistence type="predicted"/>
<protein>
    <submittedName>
        <fullName evidence="1">Uncharacterized protein</fullName>
    </submittedName>
</protein>
<sequence length="131" mass="14583">MFSSEEPISVFMRSSMTLVELQNTILQKLGVARSKRVSKLFYRASVAVVSEHAPVAPVVPVIPPSVASLSFAADLHREDDNECDLEDNRTFGELVTEVANNPRTPLGEFRSASQKGLKRRYAMMKKKMNPS</sequence>
<reference evidence="1 2" key="1">
    <citation type="journal article" date="2023" name="Plants (Basel)">
        <title>Bridging the Gap: Combining Genomics and Transcriptomics Approaches to Understand Stylosanthes scabra, an Orphan Legume from the Brazilian Caatinga.</title>
        <authorList>
            <person name="Ferreira-Neto J.R.C."/>
            <person name="da Silva M.D."/>
            <person name="Binneck E."/>
            <person name="de Melo N.F."/>
            <person name="da Silva R.H."/>
            <person name="de Melo A.L.T.M."/>
            <person name="Pandolfi V."/>
            <person name="Bustamante F.O."/>
            <person name="Brasileiro-Vidal A.C."/>
            <person name="Benko-Iseppon A.M."/>
        </authorList>
    </citation>
    <scope>NUCLEOTIDE SEQUENCE [LARGE SCALE GENOMIC DNA]</scope>
    <source>
        <tissue evidence="1">Leaves</tissue>
    </source>
</reference>
<dbReference type="EMBL" id="JASCZI010030423">
    <property type="protein sequence ID" value="MED6122468.1"/>
    <property type="molecule type" value="Genomic_DNA"/>
</dbReference>
<evidence type="ECO:0000313" key="2">
    <source>
        <dbReference type="Proteomes" id="UP001341840"/>
    </source>
</evidence>
<dbReference type="Proteomes" id="UP001341840">
    <property type="component" value="Unassembled WGS sequence"/>
</dbReference>
<keyword evidence="2" id="KW-1185">Reference proteome</keyword>
<accession>A0ABU6RF80</accession>
<comment type="caution">
    <text evidence="1">The sequence shown here is derived from an EMBL/GenBank/DDBJ whole genome shotgun (WGS) entry which is preliminary data.</text>
</comment>
<gene>
    <name evidence="1" type="ORF">PIB30_040112</name>
</gene>
<name>A0ABU6RF80_9FABA</name>
<organism evidence="1 2">
    <name type="scientific">Stylosanthes scabra</name>
    <dbReference type="NCBI Taxonomy" id="79078"/>
    <lineage>
        <taxon>Eukaryota</taxon>
        <taxon>Viridiplantae</taxon>
        <taxon>Streptophyta</taxon>
        <taxon>Embryophyta</taxon>
        <taxon>Tracheophyta</taxon>
        <taxon>Spermatophyta</taxon>
        <taxon>Magnoliopsida</taxon>
        <taxon>eudicotyledons</taxon>
        <taxon>Gunneridae</taxon>
        <taxon>Pentapetalae</taxon>
        <taxon>rosids</taxon>
        <taxon>fabids</taxon>
        <taxon>Fabales</taxon>
        <taxon>Fabaceae</taxon>
        <taxon>Papilionoideae</taxon>
        <taxon>50 kb inversion clade</taxon>
        <taxon>dalbergioids sensu lato</taxon>
        <taxon>Dalbergieae</taxon>
        <taxon>Pterocarpus clade</taxon>
        <taxon>Stylosanthes</taxon>
    </lineage>
</organism>
<evidence type="ECO:0000313" key="1">
    <source>
        <dbReference type="EMBL" id="MED6122468.1"/>
    </source>
</evidence>